<protein>
    <recommendedName>
        <fullName evidence="3">Carbohydrate kinase PfkB domain-containing protein</fullName>
    </recommendedName>
</protein>
<dbReference type="InterPro" id="IPR029056">
    <property type="entry name" value="Ribokinase-like"/>
</dbReference>
<sequence length="227" mass="23555">MTGTQQDHRIIIIDRGVDQAAAAQAFLGEPGVSLLGVGSDEPLSPDDVNTDEVAGADVVLVALDVPPEVVRTALSHAHGKVLLDPTPVPGLDAAALRAWVETFAPFVHVLLPDLPTLAALVSETDETEVVALAGGLAEQLRVNVVVPLGRQGAVIALQEQEPEVVEAPEAETVDSSGADDCFRGVLSVLLAEKTPLTEAVRIAVRATAEYSASGALPTRERSAAVSR</sequence>
<keyword evidence="1" id="KW-0808">Transferase</keyword>
<organism evidence="4 5">
    <name type="scientific">Kineosporia mesophila</name>
    <dbReference type="NCBI Taxonomy" id="566012"/>
    <lineage>
        <taxon>Bacteria</taxon>
        <taxon>Bacillati</taxon>
        <taxon>Actinomycetota</taxon>
        <taxon>Actinomycetes</taxon>
        <taxon>Kineosporiales</taxon>
        <taxon>Kineosporiaceae</taxon>
        <taxon>Kineosporia</taxon>
    </lineage>
</organism>
<dbReference type="Pfam" id="PF00294">
    <property type="entry name" value="PfkB"/>
    <property type="match status" value="1"/>
</dbReference>
<dbReference type="InterPro" id="IPR011611">
    <property type="entry name" value="PfkB_dom"/>
</dbReference>
<proteinExistence type="predicted"/>
<keyword evidence="2" id="KW-0418">Kinase</keyword>
<evidence type="ECO:0000313" key="4">
    <source>
        <dbReference type="EMBL" id="GAA3633362.1"/>
    </source>
</evidence>
<evidence type="ECO:0000313" key="5">
    <source>
        <dbReference type="Proteomes" id="UP001501074"/>
    </source>
</evidence>
<dbReference type="PANTHER" id="PTHR10584">
    <property type="entry name" value="SUGAR KINASE"/>
    <property type="match status" value="1"/>
</dbReference>
<dbReference type="PANTHER" id="PTHR10584:SF166">
    <property type="entry name" value="RIBOKINASE"/>
    <property type="match status" value="1"/>
</dbReference>
<evidence type="ECO:0000256" key="1">
    <source>
        <dbReference type="ARBA" id="ARBA00022679"/>
    </source>
</evidence>
<dbReference type="Gene3D" id="3.40.1190.20">
    <property type="match status" value="1"/>
</dbReference>
<dbReference type="SUPFAM" id="SSF53613">
    <property type="entry name" value="Ribokinase-like"/>
    <property type="match status" value="1"/>
</dbReference>
<gene>
    <name evidence="4" type="ORF">GCM10022223_59580</name>
</gene>
<keyword evidence="5" id="KW-1185">Reference proteome</keyword>
<feature type="domain" description="Carbohydrate kinase PfkB" evidence="3">
    <location>
        <begin position="83"/>
        <end position="206"/>
    </location>
</feature>
<dbReference type="RefSeq" id="WP_231485629.1">
    <property type="nucleotide sequence ID" value="NZ_BAAAZO010000012.1"/>
</dbReference>
<name>A0ABP7AJP5_9ACTN</name>
<dbReference type="EMBL" id="BAAAZO010000012">
    <property type="protein sequence ID" value="GAA3633362.1"/>
    <property type="molecule type" value="Genomic_DNA"/>
</dbReference>
<reference evidence="5" key="1">
    <citation type="journal article" date="2019" name="Int. J. Syst. Evol. Microbiol.">
        <title>The Global Catalogue of Microorganisms (GCM) 10K type strain sequencing project: providing services to taxonomists for standard genome sequencing and annotation.</title>
        <authorList>
            <consortium name="The Broad Institute Genomics Platform"/>
            <consortium name="The Broad Institute Genome Sequencing Center for Infectious Disease"/>
            <person name="Wu L."/>
            <person name="Ma J."/>
        </authorList>
    </citation>
    <scope>NUCLEOTIDE SEQUENCE [LARGE SCALE GENOMIC DNA]</scope>
    <source>
        <strain evidence="5">JCM 16902</strain>
    </source>
</reference>
<evidence type="ECO:0000259" key="3">
    <source>
        <dbReference type="Pfam" id="PF00294"/>
    </source>
</evidence>
<evidence type="ECO:0000256" key="2">
    <source>
        <dbReference type="ARBA" id="ARBA00022777"/>
    </source>
</evidence>
<accession>A0ABP7AJP5</accession>
<comment type="caution">
    <text evidence="4">The sequence shown here is derived from an EMBL/GenBank/DDBJ whole genome shotgun (WGS) entry which is preliminary data.</text>
</comment>
<dbReference type="Proteomes" id="UP001501074">
    <property type="component" value="Unassembled WGS sequence"/>
</dbReference>